<dbReference type="EMBL" id="CP007139">
    <property type="protein sequence ID" value="AIE83550.1"/>
    <property type="molecule type" value="Genomic_DNA"/>
</dbReference>
<evidence type="ECO:0000313" key="1">
    <source>
        <dbReference type="EMBL" id="AIE83550.1"/>
    </source>
</evidence>
<dbReference type="HOGENOM" id="CLU_048953_6_0_0"/>
<keyword evidence="1" id="KW-0560">Oxidoreductase</keyword>
<organism evidence="1 2">
    <name type="scientific">Fimbriimonas ginsengisoli Gsoil 348</name>
    <dbReference type="NCBI Taxonomy" id="661478"/>
    <lineage>
        <taxon>Bacteria</taxon>
        <taxon>Bacillati</taxon>
        <taxon>Armatimonadota</taxon>
        <taxon>Fimbriimonadia</taxon>
        <taxon>Fimbriimonadales</taxon>
        <taxon>Fimbriimonadaceae</taxon>
        <taxon>Fimbriimonas</taxon>
    </lineage>
</organism>
<dbReference type="Proteomes" id="UP000027982">
    <property type="component" value="Chromosome"/>
</dbReference>
<protein>
    <submittedName>
        <fullName evidence="1">Phytanoyl-CoA dioxygenase</fullName>
    </submittedName>
</protein>
<dbReference type="GO" id="GO:0005506">
    <property type="term" value="F:iron ion binding"/>
    <property type="evidence" value="ECO:0007669"/>
    <property type="project" value="UniProtKB-ARBA"/>
</dbReference>
<dbReference type="InterPro" id="IPR008775">
    <property type="entry name" value="Phytyl_CoA_dOase-like"/>
</dbReference>
<keyword evidence="2" id="KW-1185">Reference proteome</keyword>
<dbReference type="Gene3D" id="2.60.120.620">
    <property type="entry name" value="q2cbj1_9rhob like domain"/>
    <property type="match status" value="1"/>
</dbReference>
<dbReference type="eggNOG" id="COG5285">
    <property type="taxonomic scope" value="Bacteria"/>
</dbReference>
<gene>
    <name evidence="1" type="ORF">OP10G_0182</name>
</gene>
<proteinExistence type="predicted"/>
<dbReference type="PANTHER" id="PTHR20883">
    <property type="entry name" value="PHYTANOYL-COA DIOXYGENASE DOMAIN CONTAINING 1"/>
    <property type="match status" value="1"/>
</dbReference>
<dbReference type="PANTHER" id="PTHR20883:SF46">
    <property type="entry name" value="PHYTANOYL-COA HYDROXYLASE"/>
    <property type="match status" value="1"/>
</dbReference>
<dbReference type="KEGG" id="fgi:OP10G_0182"/>
<accession>A0A068NLE6</accession>
<dbReference type="RefSeq" id="WP_025227776.1">
    <property type="nucleotide sequence ID" value="NZ_CP007139.1"/>
</dbReference>
<keyword evidence="1" id="KW-0223">Dioxygenase</keyword>
<name>A0A068NLE6_FIMGI</name>
<evidence type="ECO:0000313" key="2">
    <source>
        <dbReference type="Proteomes" id="UP000027982"/>
    </source>
</evidence>
<dbReference type="AlphaFoldDB" id="A0A068NLE6"/>
<dbReference type="GO" id="GO:0016706">
    <property type="term" value="F:2-oxoglutarate-dependent dioxygenase activity"/>
    <property type="evidence" value="ECO:0007669"/>
    <property type="project" value="UniProtKB-ARBA"/>
</dbReference>
<dbReference type="SUPFAM" id="SSF51197">
    <property type="entry name" value="Clavaminate synthase-like"/>
    <property type="match status" value="1"/>
</dbReference>
<reference evidence="1 2" key="1">
    <citation type="journal article" date="2014" name="PLoS ONE">
        <title>The first complete genome sequence of the class fimbriimonadia in the phylum armatimonadetes.</title>
        <authorList>
            <person name="Hu Z.Y."/>
            <person name="Wang Y.Z."/>
            <person name="Im W.T."/>
            <person name="Wang S.Y."/>
            <person name="Zhao G.P."/>
            <person name="Zheng H.J."/>
            <person name="Quan Z.X."/>
        </authorList>
    </citation>
    <scope>NUCLEOTIDE SEQUENCE [LARGE SCALE GENOMIC DNA]</scope>
    <source>
        <strain evidence="1">Gsoil 348</strain>
    </source>
</reference>
<dbReference type="STRING" id="661478.OP10G_0182"/>
<dbReference type="OrthoDB" id="9814777at2"/>
<sequence length="243" mass="26932">MIPTVTQTQRREMDENGFTLFEKVFTTEEMADLAEAVEEFEQRMHEELVAHGDSGISRAGEITFTDHIAERDERVRAFVSRPEFVALTTAFLGPDTDLYWNQTVFKHPEGEREFPWHQDDAYTPVVPAPYLTLWLAINDATEENGCISVLPGSHLGGLRPHEQSPIGLVGYPNDAPDQGVLVPVAAGSIACFWSLTLHRSGPNRSKGIRKAYVIQYAPKDLRYAASGEIIPGLMPIARGGQPA</sequence>
<dbReference type="Pfam" id="PF05721">
    <property type="entry name" value="PhyH"/>
    <property type="match status" value="1"/>
</dbReference>